<keyword evidence="3" id="KW-1185">Reference proteome</keyword>
<evidence type="ECO:0000256" key="1">
    <source>
        <dbReference type="SAM" id="MobiDB-lite"/>
    </source>
</evidence>
<feature type="region of interest" description="Disordered" evidence="1">
    <location>
        <begin position="259"/>
        <end position="279"/>
    </location>
</feature>
<evidence type="ECO:0000313" key="2">
    <source>
        <dbReference type="EMBL" id="CAE7329150.1"/>
    </source>
</evidence>
<dbReference type="OrthoDB" id="539213at2759"/>
<protein>
    <submittedName>
        <fullName evidence="2">ANKK1 protein</fullName>
    </submittedName>
</protein>
<reference evidence="2" key="1">
    <citation type="submission" date="2021-02" db="EMBL/GenBank/DDBJ databases">
        <authorList>
            <person name="Dougan E. K."/>
            <person name="Rhodes N."/>
            <person name="Thang M."/>
            <person name="Chan C."/>
        </authorList>
    </citation>
    <scope>NUCLEOTIDE SEQUENCE</scope>
</reference>
<sequence length="279" mass="32206">MPVGREDDIPAEESPLTAARRNVLQRQERWRCIARSLWSFLGRKRSPGTSGARTRAERRAERWERHRNFERTRFEAEPVWHRTAGPHQFCPRSAMQRILKGVMGKDLVTEDFTEKALNLDQWFDAGLHMGAVLKPKKLPPAGYEVAAWSEDVPFLKHLRTGVVLWPIRFNLMPFFEALEGQMAYRRLVTVYHYTTGSGFDRIVARFENGTGGFPEAHDFAEELWDRLVEDVQGFDASDDDVHDDAFVAIPVSKRAVVEESESGMRSLVDQPSHERERER</sequence>
<dbReference type="AlphaFoldDB" id="A0A812NRT6"/>
<evidence type="ECO:0000313" key="3">
    <source>
        <dbReference type="Proteomes" id="UP000649617"/>
    </source>
</evidence>
<dbReference type="Proteomes" id="UP000649617">
    <property type="component" value="Unassembled WGS sequence"/>
</dbReference>
<name>A0A812NRT6_SYMPI</name>
<organism evidence="2 3">
    <name type="scientific">Symbiodinium pilosum</name>
    <name type="common">Dinoflagellate</name>
    <dbReference type="NCBI Taxonomy" id="2952"/>
    <lineage>
        <taxon>Eukaryota</taxon>
        <taxon>Sar</taxon>
        <taxon>Alveolata</taxon>
        <taxon>Dinophyceae</taxon>
        <taxon>Suessiales</taxon>
        <taxon>Symbiodiniaceae</taxon>
        <taxon>Symbiodinium</taxon>
    </lineage>
</organism>
<proteinExistence type="predicted"/>
<dbReference type="EMBL" id="CAJNIZ010012080">
    <property type="protein sequence ID" value="CAE7329150.1"/>
    <property type="molecule type" value="Genomic_DNA"/>
</dbReference>
<comment type="caution">
    <text evidence="2">The sequence shown here is derived from an EMBL/GenBank/DDBJ whole genome shotgun (WGS) entry which is preliminary data.</text>
</comment>
<accession>A0A812NRT6</accession>
<gene>
    <name evidence="2" type="primary">ANKK1</name>
    <name evidence="2" type="ORF">SPIL2461_LOCUS7630</name>
</gene>